<dbReference type="CDD" id="cd02440">
    <property type="entry name" value="AdoMet_MTases"/>
    <property type="match status" value="1"/>
</dbReference>
<dbReference type="InterPro" id="IPR001173">
    <property type="entry name" value="Glyco_trans_2-like"/>
</dbReference>
<sequence length="1496" mass="168916">MTAAMTPFTSLSLRPPRCSAWSISPLRWISTGNTTMIELEHSGYRQDKNTRVWVRPDYQGLAYSDGDESEERLAQIIRDATDLSVLSGELSRHCSDWASLYHLGRARGNILRPFAHLLSGRVLEIGAGCGAISRYLGECGGSVLSLEGSLRRAAIAASRTRDLDNVSVVAERFEQFNPAQRFDVITLIGVLEYASMFARQSDAALEMLKRVRSLLEPDGVLLLAIENQLGLKYFAGAAEDHLNTPMYGIEGRYRERDPETFGRKSLMALLAEAGFSRSECLFPMPDYKLPNSIVTQRGFELDCFDAAALAWQNARKDPQLPGAPLFNLERAWPVVVSNGLGMELANSFLIAASCSPSPVVAPELLAAHYNVNRQPGYCKQTLFIETDSGIEVRHEPLRAATAIQEAGAYRHVLSHIDRYRRGQALSQQFLNIASAPDWTLKDFGAFISRYLAALETLLEERGQATPLNALNQRLPGLFIDAVPHNILLDAHAHPALIDIEWEVTEGVLLGHLLIRAMLLLIASALPLSPGVMSLTRHQFIIHSLRHAGLEITQPELEGFIAKEADFQAFATGLPARHFLNWEPEQIVNPRESPVESRVLAKLYYSDEAGNFKEDYALSLEVLPGHQQLQFPLAALKTRPQRLRLDPVDRHIAFAVDNVRILKARTEIWCWDGELASLPSVSGLMEIERAGTSVLFICLDDDPYLELPVDMSQLSDLRAMVLRLDLVLYTDEVIARRINRNLNWAHQQESSLRTAFEPLHEQIQTLVLRINELEDSQHLIRKNISDGTQDTAQAVERLLHDHAHRTNGRETLIASLENALISQQAEKDTRIHVLNLRINELENSYSRRLSTPLRHSVIAAHRLSHRLTHLSKRLPSIIQRGGGFEATTRRAVQVLQEHGLQGLFARMRWLLNEKPAEPVKVEIDATPDRHDYAAWIKQYDTLDEHDRQNIARRIASWENPPLISVIMPVFDPPLDLLREALDSVRNQLYPHWELCIADDASSNPAVQEFLKQVQQQSPQIKVIFRRTNGHISEASNSALEIAQGQYIALMDNDDLLPEHALYWVARKIIEHPDAGILYSDEDKIDRHGQRSAPYFKPDWNEFLFRSQNMISHLGVYRRDLVEQVGRFRVSFEGSQDYDLALRCSEKLSADQIIHISRVLYHWRIHAGSTAMAPGEKPYAALAGVKALDEHLKRTARQGWTELLPMGMYRVHYPLPQPEPLVSLIIPTRNAGSLVKQCIDSIQNLTTYRAYEIIVVDNGSDDPESLAYFEWLREQAGISVLRDDGPFNYSALNNQAVKLARGELIGLINNDIEVITPEWLEEMVALALQPNVGAVGARLWYPDERLQHGGVILGVGGIAAHSHKFLSRYEYGYFGRAVLIQEFSAVTAACLVIRKSLFEQVDGLDEKNLKVAFNDVDFCLRIREAGYVNVWTPFAELYHHESATRGFEDSPEKQQRFSQEIGYMLERWPNIRADYAYNPNLTLGHEDFGLAWPPRIDE</sequence>
<feature type="domain" description="Glycosyltransferase 2-like" evidence="2">
    <location>
        <begin position="1221"/>
        <end position="1364"/>
    </location>
</feature>
<organism evidence="3 4">
    <name type="scientific">Pseudomonas cichorii</name>
    <dbReference type="NCBI Taxonomy" id="36746"/>
    <lineage>
        <taxon>Bacteria</taxon>
        <taxon>Pseudomonadati</taxon>
        <taxon>Pseudomonadota</taxon>
        <taxon>Gammaproteobacteria</taxon>
        <taxon>Pseudomonadales</taxon>
        <taxon>Pseudomonadaceae</taxon>
        <taxon>Pseudomonas</taxon>
    </lineage>
</organism>
<dbReference type="EMBL" id="RBRE01000017">
    <property type="protein sequence ID" value="RMQ49209.1"/>
    <property type="molecule type" value="Genomic_DNA"/>
</dbReference>
<gene>
    <name evidence="3" type="ORF">ALQ04_04590</name>
</gene>
<dbReference type="CDD" id="cd04184">
    <property type="entry name" value="GT2_RfbC_Mx_like"/>
    <property type="match status" value="1"/>
</dbReference>
<feature type="domain" description="Glycosyltransferase 2-like" evidence="2">
    <location>
        <begin position="963"/>
        <end position="1123"/>
    </location>
</feature>
<dbReference type="CDD" id="cd04186">
    <property type="entry name" value="GT_2_like_c"/>
    <property type="match status" value="1"/>
</dbReference>
<keyword evidence="3" id="KW-0808">Transferase</keyword>
<keyword evidence="1" id="KW-0472">Membrane</keyword>
<dbReference type="InterPro" id="IPR029063">
    <property type="entry name" value="SAM-dependent_MTases_sf"/>
</dbReference>
<keyword evidence="1" id="KW-0997">Cell inner membrane</keyword>
<dbReference type="Pfam" id="PF13489">
    <property type="entry name" value="Methyltransf_23"/>
    <property type="match status" value="1"/>
</dbReference>
<proteinExistence type="predicted"/>
<evidence type="ECO:0000313" key="3">
    <source>
        <dbReference type="EMBL" id="RMQ49209.1"/>
    </source>
</evidence>
<dbReference type="GO" id="GO:0016757">
    <property type="term" value="F:glycosyltransferase activity"/>
    <property type="evidence" value="ECO:0007669"/>
    <property type="project" value="UniProtKB-KW"/>
</dbReference>
<dbReference type="SUPFAM" id="SSF53335">
    <property type="entry name" value="S-adenosyl-L-methionine-dependent methyltransferases"/>
    <property type="match status" value="1"/>
</dbReference>
<evidence type="ECO:0000259" key="2">
    <source>
        <dbReference type="Pfam" id="PF00535"/>
    </source>
</evidence>
<accession>A0A3M4M6L3</accession>
<dbReference type="Pfam" id="PF00535">
    <property type="entry name" value="Glycos_transf_2"/>
    <property type="match status" value="2"/>
</dbReference>
<reference evidence="3 4" key="1">
    <citation type="submission" date="2018-08" db="EMBL/GenBank/DDBJ databases">
        <title>Recombination of ecologically and evolutionarily significant loci maintains genetic cohesion in the Pseudomonas syringae species complex.</title>
        <authorList>
            <person name="Dillon M."/>
            <person name="Thakur S."/>
            <person name="Almeida R.N.D."/>
            <person name="Weir B.S."/>
            <person name="Guttman D.S."/>
        </authorList>
    </citation>
    <scope>NUCLEOTIDE SEQUENCE [LARGE SCALE GENOMIC DNA]</scope>
    <source>
        <strain evidence="3 4">ICMP 3353</strain>
    </source>
</reference>
<dbReference type="Gene3D" id="3.40.50.150">
    <property type="entry name" value="Vaccinia Virus protein VP39"/>
    <property type="match status" value="1"/>
</dbReference>
<dbReference type="Gene3D" id="3.90.550.10">
    <property type="entry name" value="Spore Coat Polysaccharide Biosynthesis Protein SpsA, Chain A"/>
    <property type="match status" value="2"/>
</dbReference>
<dbReference type="PANTHER" id="PTHR43179">
    <property type="entry name" value="RHAMNOSYLTRANSFERASE WBBL"/>
    <property type="match status" value="1"/>
</dbReference>
<keyword evidence="1" id="KW-1003">Cell membrane</keyword>
<dbReference type="PANTHER" id="PTHR43179:SF7">
    <property type="entry name" value="RHAMNOSYLTRANSFERASE WBBL"/>
    <property type="match status" value="1"/>
</dbReference>
<dbReference type="SUPFAM" id="SSF53448">
    <property type="entry name" value="Nucleotide-diphospho-sugar transferases"/>
    <property type="match status" value="2"/>
</dbReference>
<protein>
    <submittedName>
        <fullName evidence="3">Glycosyl transferase protein</fullName>
    </submittedName>
</protein>
<evidence type="ECO:0000313" key="4">
    <source>
        <dbReference type="Proteomes" id="UP000277236"/>
    </source>
</evidence>
<evidence type="ECO:0000256" key="1">
    <source>
        <dbReference type="ARBA" id="ARBA00022519"/>
    </source>
</evidence>
<comment type="caution">
    <text evidence="3">The sequence shown here is derived from an EMBL/GenBank/DDBJ whole genome shotgun (WGS) entry which is preliminary data.</text>
</comment>
<name>A0A3M4M6L3_PSECI</name>
<dbReference type="Proteomes" id="UP000277236">
    <property type="component" value="Unassembled WGS sequence"/>
</dbReference>
<dbReference type="InterPro" id="IPR029044">
    <property type="entry name" value="Nucleotide-diphossugar_trans"/>
</dbReference>